<dbReference type="OrthoDB" id="5786482at2759"/>
<evidence type="ECO:0000256" key="4">
    <source>
        <dbReference type="ARBA" id="ARBA00023136"/>
    </source>
</evidence>
<protein>
    <recommendedName>
        <fullName evidence="8">Serpentine Receptor, class AB (Class A-like)</fullName>
    </recommendedName>
</protein>
<keyword evidence="4 5" id="KW-0472">Membrane</keyword>
<dbReference type="InterPro" id="IPR019408">
    <property type="entry name" value="7TM_GPCR_serpentine_rcpt_Srab"/>
</dbReference>
<dbReference type="Proteomes" id="UP000008068">
    <property type="component" value="Unassembled WGS sequence"/>
</dbReference>
<dbReference type="PANTHER" id="PTHR46561">
    <property type="entry name" value="SERPENTINE RECEPTOR, CLASS AB (CLASS A-LIKE)-RELATED"/>
    <property type="match status" value="1"/>
</dbReference>
<dbReference type="Pfam" id="PF10292">
    <property type="entry name" value="7TM_GPCR_Srab"/>
    <property type="match status" value="1"/>
</dbReference>
<dbReference type="STRING" id="135651.G0PIF5"/>
<comment type="subcellular location">
    <subcellularLocation>
        <location evidence="1">Membrane</location>
        <topology evidence="1">Multi-pass membrane protein</topology>
    </subcellularLocation>
</comment>
<keyword evidence="3 5" id="KW-1133">Transmembrane helix</keyword>
<dbReference type="eggNOG" id="ENOG502TG2R">
    <property type="taxonomic scope" value="Eukaryota"/>
</dbReference>
<dbReference type="InterPro" id="IPR053286">
    <property type="entry name" value="Nematode_rcpt-like_srab"/>
</dbReference>
<gene>
    <name evidence="6" type="ORF">CAEBREN_30146</name>
</gene>
<dbReference type="FunCoup" id="G0PIF5">
    <property type="interactions" value="12"/>
</dbReference>
<feature type="transmembrane region" description="Helical" evidence="5">
    <location>
        <begin position="143"/>
        <end position="163"/>
    </location>
</feature>
<dbReference type="PANTHER" id="PTHR46561:SF3">
    <property type="entry name" value="G_PROTEIN_RECEP_F1_2 DOMAIN-CONTAINING PROTEIN"/>
    <property type="match status" value="1"/>
</dbReference>
<dbReference type="EMBL" id="GL380562">
    <property type="protein sequence ID" value="EGT57660.1"/>
    <property type="molecule type" value="Genomic_DNA"/>
</dbReference>
<feature type="transmembrane region" description="Helical" evidence="5">
    <location>
        <begin position="279"/>
        <end position="296"/>
    </location>
</feature>
<dbReference type="InParanoid" id="G0PIF5"/>
<sequence length="333" mass="38545">MNANCTTMIPLSTSKALRISMIYNLTVALIGLPLFTWASWKLWKGTFAKMFHKNIRFIIQMHLFGFILHCCGRIVLHSLDLYNYMLSDPCEMIPNIYRCFIFRLMYNSGMWITTCTAIPLIIERSIATHLRGRYENKYTWLGMLAFLQPCLAAVPLYFAYANLKFDGVFMPYCSIYKPGSPTIANINSVVAIVSQILARGIFGYLFHLNKKYRTIMQNSNLSTRFQLEQNKNSFHCLKIYANTSTIFLVTQIGSFMLLLDASREMYWQNYLALMELNCQFPAYGILTIGLVTYRIAKVRNQIHSNLNAQRNLDGKHAYFLNFNQQIGTEQSKF</sequence>
<evidence type="ECO:0000256" key="2">
    <source>
        <dbReference type="ARBA" id="ARBA00022692"/>
    </source>
</evidence>
<evidence type="ECO:0000313" key="6">
    <source>
        <dbReference type="EMBL" id="EGT57660.1"/>
    </source>
</evidence>
<proteinExistence type="predicted"/>
<dbReference type="HOGENOM" id="CLU_070163_1_0_1"/>
<dbReference type="GO" id="GO:0016020">
    <property type="term" value="C:membrane"/>
    <property type="evidence" value="ECO:0007669"/>
    <property type="project" value="UniProtKB-SubCell"/>
</dbReference>
<feature type="transmembrane region" description="Helical" evidence="5">
    <location>
        <begin position="183"/>
        <end position="206"/>
    </location>
</feature>
<feature type="transmembrane region" description="Helical" evidence="5">
    <location>
        <begin position="21"/>
        <end position="43"/>
    </location>
</feature>
<evidence type="ECO:0000256" key="1">
    <source>
        <dbReference type="ARBA" id="ARBA00004141"/>
    </source>
</evidence>
<keyword evidence="7" id="KW-1185">Reference proteome</keyword>
<organism evidence="7">
    <name type="scientific">Caenorhabditis brenneri</name>
    <name type="common">Nematode worm</name>
    <dbReference type="NCBI Taxonomy" id="135651"/>
    <lineage>
        <taxon>Eukaryota</taxon>
        <taxon>Metazoa</taxon>
        <taxon>Ecdysozoa</taxon>
        <taxon>Nematoda</taxon>
        <taxon>Chromadorea</taxon>
        <taxon>Rhabditida</taxon>
        <taxon>Rhabditina</taxon>
        <taxon>Rhabditomorpha</taxon>
        <taxon>Rhabditoidea</taxon>
        <taxon>Rhabditidae</taxon>
        <taxon>Peloderinae</taxon>
        <taxon>Caenorhabditis</taxon>
    </lineage>
</organism>
<reference evidence="7" key="1">
    <citation type="submission" date="2011-07" db="EMBL/GenBank/DDBJ databases">
        <authorList>
            <consortium name="Caenorhabditis brenneri Sequencing and Analysis Consortium"/>
            <person name="Wilson R.K."/>
        </authorList>
    </citation>
    <scope>NUCLEOTIDE SEQUENCE [LARGE SCALE GENOMIC DNA]</scope>
    <source>
        <strain evidence="7">PB2801</strain>
    </source>
</reference>
<evidence type="ECO:0000313" key="7">
    <source>
        <dbReference type="Proteomes" id="UP000008068"/>
    </source>
</evidence>
<dbReference type="AlphaFoldDB" id="G0PIF5"/>
<feature type="transmembrane region" description="Helical" evidence="5">
    <location>
        <begin position="239"/>
        <end position="259"/>
    </location>
</feature>
<feature type="transmembrane region" description="Helical" evidence="5">
    <location>
        <begin position="55"/>
        <end position="76"/>
    </location>
</feature>
<accession>G0PIF5</accession>
<keyword evidence="2 5" id="KW-0812">Transmembrane</keyword>
<evidence type="ECO:0000256" key="3">
    <source>
        <dbReference type="ARBA" id="ARBA00022989"/>
    </source>
</evidence>
<evidence type="ECO:0000256" key="5">
    <source>
        <dbReference type="SAM" id="Phobius"/>
    </source>
</evidence>
<name>G0PIF5_CAEBE</name>
<evidence type="ECO:0008006" key="8">
    <source>
        <dbReference type="Google" id="ProtNLM"/>
    </source>
</evidence>